<keyword evidence="10" id="KW-1185">Reference proteome</keyword>
<proteinExistence type="predicted"/>
<reference evidence="9" key="1">
    <citation type="submission" date="2022-09" db="EMBL/GenBank/DDBJ databases">
        <title>Comparative genomics and taxonomic characterization of three novel marine species of genus Reichenbachiella exhibiting antioxidant and polysaccharide degradation activities.</title>
        <authorList>
            <person name="Muhammad N."/>
            <person name="Lee Y.-J."/>
            <person name="Ko J."/>
            <person name="Kim S.-G."/>
        </authorList>
    </citation>
    <scope>NUCLEOTIDE SEQUENCE</scope>
    <source>
        <strain evidence="9">BKB1-1</strain>
    </source>
</reference>
<evidence type="ECO:0000256" key="7">
    <source>
        <dbReference type="SAM" id="Phobius"/>
    </source>
</evidence>
<evidence type="ECO:0000256" key="2">
    <source>
        <dbReference type="ARBA" id="ARBA00012438"/>
    </source>
</evidence>
<dbReference type="RefSeq" id="WP_262311230.1">
    <property type="nucleotide sequence ID" value="NZ_CP106679.1"/>
</dbReference>
<dbReference type="PRINTS" id="PR00344">
    <property type="entry name" value="BCTRLSENSOR"/>
</dbReference>
<feature type="transmembrane region" description="Helical" evidence="7">
    <location>
        <begin position="331"/>
        <end position="351"/>
    </location>
</feature>
<keyword evidence="3" id="KW-0597">Phosphoprotein</keyword>
<dbReference type="InterPro" id="IPR036097">
    <property type="entry name" value="HisK_dim/P_sf"/>
</dbReference>
<dbReference type="InterPro" id="IPR003661">
    <property type="entry name" value="HisK_dim/P_dom"/>
</dbReference>
<keyword evidence="7" id="KW-0472">Membrane</keyword>
<evidence type="ECO:0000256" key="3">
    <source>
        <dbReference type="ARBA" id="ARBA00022553"/>
    </source>
</evidence>
<feature type="domain" description="Histidine kinase" evidence="8">
    <location>
        <begin position="391"/>
        <end position="609"/>
    </location>
</feature>
<keyword evidence="7" id="KW-0812">Transmembrane</keyword>
<keyword evidence="4" id="KW-0808">Transferase</keyword>
<dbReference type="InterPro" id="IPR004358">
    <property type="entry name" value="Sig_transdc_His_kin-like_C"/>
</dbReference>
<keyword evidence="9" id="KW-0067">ATP-binding</keyword>
<dbReference type="PANTHER" id="PTHR43711">
    <property type="entry name" value="TWO-COMPONENT HISTIDINE KINASE"/>
    <property type="match status" value="1"/>
</dbReference>
<keyword evidence="5" id="KW-0418">Kinase</keyword>
<dbReference type="PROSITE" id="PS50109">
    <property type="entry name" value="HIS_KIN"/>
    <property type="match status" value="1"/>
</dbReference>
<dbReference type="PANTHER" id="PTHR43711:SF31">
    <property type="entry name" value="HISTIDINE KINASE"/>
    <property type="match status" value="1"/>
</dbReference>
<dbReference type="EC" id="2.7.13.3" evidence="2"/>
<dbReference type="CDD" id="cd00082">
    <property type="entry name" value="HisKA"/>
    <property type="match status" value="1"/>
</dbReference>
<dbReference type="SUPFAM" id="SSF55874">
    <property type="entry name" value="ATPase domain of HSP90 chaperone/DNA topoisomerase II/histidine kinase"/>
    <property type="match status" value="1"/>
</dbReference>
<dbReference type="Pfam" id="PF13181">
    <property type="entry name" value="TPR_8"/>
    <property type="match status" value="1"/>
</dbReference>
<gene>
    <name evidence="9" type="ORF">N6H18_07565</name>
</gene>
<keyword evidence="9" id="KW-0547">Nucleotide-binding</keyword>
<dbReference type="InterPro" id="IPR036890">
    <property type="entry name" value="HATPase_C_sf"/>
</dbReference>
<keyword evidence="6" id="KW-0902">Two-component regulatory system</keyword>
<dbReference type="Gene3D" id="3.30.565.10">
    <property type="entry name" value="Histidine kinase-like ATPase, C-terminal domain"/>
    <property type="match status" value="1"/>
</dbReference>
<sequence>MKYRLEEGNYKSVFRILESIAAYETDPEELLKYSEILIVKAQDLNNDSTNYWLVHGYVQKGNALRLQGNLDHAIAAYFKSAEAAKKINYQGGLGTALLSIGAIYANNNDHEKGIKYRKQAISVLRETADSISLAAALMNTGYGYYLIDQYDSALLHYEESGSIYERKNYVLGKAYNLGNAGLVYAKQGKTKEAEEQLNEAIKILKELEDSYAITEFEIEMANIYVQKGDKITAERYLHSALSYAQQDGLKERIRDASLQLSELYSSQKKYEQAYYYQSQYITYRDSINNEETIRKMADLRTEFEVGQKQAEIDLKQKEVDLLNQEAYINRIFIWSAVAVVTLLLILTFVLYKLYRLKVRTVEVIRENRQLIEDQRDELERLNMTKDRFFSIISHDLRGPVSNFSGVASLIQMYIESGEYDELQRIGGILEDSSYELSSLLDNLLDWAMSQQGHFPYNPEEVSLEDICNPSLRVLSNSAKAKKINMTEEVWSEYMLYVDQNSATTIIRNLLSNSLKFTPEGGEVTLSVDQVDDMAVICVRDTGIGIPQDKMETLFGFEGSRKRWGTKGEKGVGLGLNLVQEFIALNKGRIEVDSEEGKGTEFRVYLPLFVEKVES</sequence>
<dbReference type="InterPro" id="IPR011990">
    <property type="entry name" value="TPR-like_helical_dom_sf"/>
</dbReference>
<evidence type="ECO:0000313" key="10">
    <source>
        <dbReference type="Proteomes" id="UP001065174"/>
    </source>
</evidence>
<comment type="catalytic activity">
    <reaction evidence="1">
        <text>ATP + protein L-histidine = ADP + protein N-phospho-L-histidine.</text>
        <dbReference type="EC" id="2.7.13.3"/>
    </reaction>
</comment>
<name>A0ABY6CTF2_9BACT</name>
<protein>
    <recommendedName>
        <fullName evidence="2">histidine kinase</fullName>
        <ecNumber evidence="2">2.7.13.3</ecNumber>
    </recommendedName>
</protein>
<dbReference type="SMART" id="SM00388">
    <property type="entry name" value="HisKA"/>
    <property type="match status" value="1"/>
</dbReference>
<keyword evidence="7" id="KW-1133">Transmembrane helix</keyword>
<dbReference type="Pfam" id="PF13424">
    <property type="entry name" value="TPR_12"/>
    <property type="match status" value="1"/>
</dbReference>
<dbReference type="InterPro" id="IPR019734">
    <property type="entry name" value="TPR_rpt"/>
</dbReference>
<dbReference type="Pfam" id="PF00512">
    <property type="entry name" value="HisKA"/>
    <property type="match status" value="1"/>
</dbReference>
<dbReference type="GO" id="GO:0005524">
    <property type="term" value="F:ATP binding"/>
    <property type="evidence" value="ECO:0007669"/>
    <property type="project" value="UniProtKB-KW"/>
</dbReference>
<dbReference type="Gene3D" id="1.25.40.10">
    <property type="entry name" value="Tetratricopeptide repeat domain"/>
    <property type="match status" value="1"/>
</dbReference>
<dbReference type="InterPro" id="IPR005467">
    <property type="entry name" value="His_kinase_dom"/>
</dbReference>
<evidence type="ECO:0000256" key="6">
    <source>
        <dbReference type="ARBA" id="ARBA00023012"/>
    </source>
</evidence>
<evidence type="ECO:0000256" key="5">
    <source>
        <dbReference type="ARBA" id="ARBA00022777"/>
    </source>
</evidence>
<accession>A0ABY6CTF2</accession>
<dbReference type="InterPro" id="IPR050736">
    <property type="entry name" value="Sensor_HK_Regulatory"/>
</dbReference>
<evidence type="ECO:0000313" key="9">
    <source>
        <dbReference type="EMBL" id="UXP33804.1"/>
    </source>
</evidence>
<dbReference type="Proteomes" id="UP001065174">
    <property type="component" value="Chromosome"/>
</dbReference>
<evidence type="ECO:0000256" key="1">
    <source>
        <dbReference type="ARBA" id="ARBA00000085"/>
    </source>
</evidence>
<dbReference type="SMART" id="SM00028">
    <property type="entry name" value="TPR"/>
    <property type="match status" value="5"/>
</dbReference>
<dbReference type="SMART" id="SM00387">
    <property type="entry name" value="HATPase_c"/>
    <property type="match status" value="1"/>
</dbReference>
<evidence type="ECO:0000259" key="8">
    <source>
        <dbReference type="PROSITE" id="PS50109"/>
    </source>
</evidence>
<evidence type="ECO:0000256" key="4">
    <source>
        <dbReference type="ARBA" id="ARBA00022679"/>
    </source>
</evidence>
<dbReference type="Gene3D" id="1.10.287.130">
    <property type="match status" value="1"/>
</dbReference>
<dbReference type="InterPro" id="IPR003594">
    <property type="entry name" value="HATPase_dom"/>
</dbReference>
<dbReference type="Pfam" id="PF02518">
    <property type="entry name" value="HATPase_c"/>
    <property type="match status" value="1"/>
</dbReference>
<organism evidence="9 10">
    <name type="scientific">Reichenbachiella agarivorans</name>
    <dbReference type="NCBI Taxonomy" id="2979464"/>
    <lineage>
        <taxon>Bacteria</taxon>
        <taxon>Pseudomonadati</taxon>
        <taxon>Bacteroidota</taxon>
        <taxon>Cytophagia</taxon>
        <taxon>Cytophagales</taxon>
        <taxon>Reichenbachiellaceae</taxon>
        <taxon>Reichenbachiella</taxon>
    </lineage>
</organism>
<dbReference type="SUPFAM" id="SSF47384">
    <property type="entry name" value="Homodimeric domain of signal transducing histidine kinase"/>
    <property type="match status" value="1"/>
</dbReference>
<dbReference type="EMBL" id="CP106679">
    <property type="protein sequence ID" value="UXP33804.1"/>
    <property type="molecule type" value="Genomic_DNA"/>
</dbReference>
<dbReference type="SUPFAM" id="SSF48452">
    <property type="entry name" value="TPR-like"/>
    <property type="match status" value="2"/>
</dbReference>